<evidence type="ECO:0000256" key="3">
    <source>
        <dbReference type="ARBA" id="ARBA00022989"/>
    </source>
</evidence>
<evidence type="ECO:0000313" key="7">
    <source>
        <dbReference type="EMBL" id="KAJ4454143.1"/>
    </source>
</evidence>
<keyword evidence="8" id="KW-1185">Reference proteome</keyword>
<feature type="transmembrane region" description="Helical" evidence="6">
    <location>
        <begin position="399"/>
        <end position="418"/>
    </location>
</feature>
<organism evidence="7 8">
    <name type="scientific">Paratrimastix pyriformis</name>
    <dbReference type="NCBI Taxonomy" id="342808"/>
    <lineage>
        <taxon>Eukaryota</taxon>
        <taxon>Metamonada</taxon>
        <taxon>Preaxostyla</taxon>
        <taxon>Paratrimastigidae</taxon>
        <taxon>Paratrimastix</taxon>
    </lineage>
</organism>
<keyword evidence="2 6" id="KW-0812">Transmembrane</keyword>
<dbReference type="PANTHER" id="PTHR10924:SF6">
    <property type="entry name" value="SOLUTE CARRIER FAMILY 49 MEMBER A3"/>
    <property type="match status" value="1"/>
</dbReference>
<feature type="transmembrane region" description="Helical" evidence="6">
    <location>
        <begin position="20"/>
        <end position="42"/>
    </location>
</feature>
<feature type="transmembrane region" description="Helical" evidence="6">
    <location>
        <begin position="495"/>
        <end position="514"/>
    </location>
</feature>
<keyword evidence="4 6" id="KW-0472">Membrane</keyword>
<dbReference type="InterPro" id="IPR036259">
    <property type="entry name" value="MFS_trans_sf"/>
</dbReference>
<evidence type="ECO:0000313" key="8">
    <source>
        <dbReference type="Proteomes" id="UP001141327"/>
    </source>
</evidence>
<dbReference type="InterPro" id="IPR049680">
    <property type="entry name" value="FLVCR1-2_SLC49-like"/>
</dbReference>
<feature type="region of interest" description="Disordered" evidence="5">
    <location>
        <begin position="341"/>
        <end position="362"/>
    </location>
</feature>
<keyword evidence="3 6" id="KW-1133">Transmembrane helix</keyword>
<sequence>MLYSVVSEYFKVSTFAVNMLATIWMISYAGLALFAVSIFEVFGLRIAVCSGMYPPLDWRIPGSVWRSLHGAILRGVRPAFYAGSAVNAFFRWFPDKERTLATTVGTQAAEFGVALGSFASGFIVLKGEDLPVWMAIQFGISVAVAILVCVFFAEAPATPPSTTALAAQSEYAARLRAIIETRNRKVQSLPLAVLVSTTASSVDETQSPPRESGVGEDQRSIPMTETRTAIFTGPVTPDDAPTNLPGDAESSTPADPHQPSPTPTPQPPTSTDMLLSIPELPPPLSSDSLPQSPSPLSVQRPVPQEYSLPEPAVASPPLATTIEQTPLPAATDVAIATSIISSSTAEPPAPETVPTPTPTATPLPTPSLRAALCALPTARCCGILIGPTLRSLWDLIRNWPFVLLLVSVGSMIGFFWNLQTFMAQAIGPSGYSSTTAGWVGALMTIGGITGVCVLLPSLTGSRSVRFCFKLAVHAFSFVFLGIYVWFVISTRLPDAVVNLAMAAFCGGLFFESILPEALEFGAELTFPVAESTSGTLIMVMSNLMGFVHTLYVNALIDPATGDMTTALIVLGCVVAGCALIALFIPPRYRRLAFEKEQKKRAADADGSVETRTV</sequence>
<feature type="transmembrane region" description="Helical" evidence="6">
    <location>
        <begin position="100"/>
        <end position="124"/>
    </location>
</feature>
<evidence type="ECO:0000256" key="5">
    <source>
        <dbReference type="SAM" id="MobiDB-lite"/>
    </source>
</evidence>
<feature type="transmembrane region" description="Helical" evidence="6">
    <location>
        <begin position="470"/>
        <end position="489"/>
    </location>
</feature>
<feature type="transmembrane region" description="Helical" evidence="6">
    <location>
        <begin position="438"/>
        <end position="458"/>
    </location>
</feature>
<feature type="transmembrane region" description="Helical" evidence="6">
    <location>
        <begin position="566"/>
        <end position="585"/>
    </location>
</feature>
<feature type="transmembrane region" description="Helical" evidence="6">
    <location>
        <begin position="535"/>
        <end position="554"/>
    </location>
</feature>
<dbReference type="EMBL" id="JAPMOS010000182">
    <property type="protein sequence ID" value="KAJ4454143.1"/>
    <property type="molecule type" value="Genomic_DNA"/>
</dbReference>
<protein>
    <submittedName>
        <fullName evidence="7">Uncharacterized protein</fullName>
    </submittedName>
</protein>
<dbReference type="PANTHER" id="PTHR10924">
    <property type="entry name" value="MAJOR FACILITATOR SUPERFAMILY PROTEIN-RELATED"/>
    <property type="match status" value="1"/>
</dbReference>
<dbReference type="Proteomes" id="UP001141327">
    <property type="component" value="Unassembled WGS sequence"/>
</dbReference>
<feature type="compositionally biased region" description="Low complexity" evidence="5">
    <location>
        <begin position="269"/>
        <end position="278"/>
    </location>
</feature>
<dbReference type="SUPFAM" id="SSF103473">
    <property type="entry name" value="MFS general substrate transporter"/>
    <property type="match status" value="1"/>
</dbReference>
<feature type="compositionally biased region" description="Polar residues" evidence="5">
    <location>
        <begin position="198"/>
        <end position="209"/>
    </location>
</feature>
<comment type="subcellular location">
    <subcellularLocation>
        <location evidence="1">Membrane</location>
        <topology evidence="1">Multi-pass membrane protein</topology>
    </subcellularLocation>
</comment>
<name>A0ABQ8U858_9EUKA</name>
<evidence type="ECO:0000256" key="2">
    <source>
        <dbReference type="ARBA" id="ARBA00022692"/>
    </source>
</evidence>
<evidence type="ECO:0000256" key="4">
    <source>
        <dbReference type="ARBA" id="ARBA00023136"/>
    </source>
</evidence>
<dbReference type="Gene3D" id="1.20.1250.20">
    <property type="entry name" value="MFS general substrate transporter like domains"/>
    <property type="match status" value="1"/>
</dbReference>
<gene>
    <name evidence="7" type="ORF">PAPYR_11239</name>
</gene>
<comment type="caution">
    <text evidence="7">The sequence shown here is derived from an EMBL/GenBank/DDBJ whole genome shotgun (WGS) entry which is preliminary data.</text>
</comment>
<proteinExistence type="predicted"/>
<feature type="region of interest" description="Disordered" evidence="5">
    <location>
        <begin position="198"/>
        <end position="302"/>
    </location>
</feature>
<feature type="transmembrane region" description="Helical" evidence="6">
    <location>
        <begin position="130"/>
        <end position="153"/>
    </location>
</feature>
<feature type="compositionally biased region" description="Pro residues" evidence="5">
    <location>
        <begin position="256"/>
        <end position="268"/>
    </location>
</feature>
<evidence type="ECO:0000256" key="6">
    <source>
        <dbReference type="SAM" id="Phobius"/>
    </source>
</evidence>
<feature type="compositionally biased region" description="Low complexity" evidence="5">
    <location>
        <begin position="285"/>
        <end position="297"/>
    </location>
</feature>
<accession>A0ABQ8U858</accession>
<feature type="compositionally biased region" description="Pro residues" evidence="5">
    <location>
        <begin position="347"/>
        <end position="362"/>
    </location>
</feature>
<reference evidence="7" key="1">
    <citation type="journal article" date="2022" name="bioRxiv">
        <title>Genomics of Preaxostyla Flagellates Illuminates Evolutionary Transitions and the Path Towards Mitochondrial Loss.</title>
        <authorList>
            <person name="Novak L.V.F."/>
            <person name="Treitli S.C."/>
            <person name="Pyrih J."/>
            <person name="Halakuc P."/>
            <person name="Pipaliya S.V."/>
            <person name="Vacek V."/>
            <person name="Brzon O."/>
            <person name="Soukal P."/>
            <person name="Eme L."/>
            <person name="Dacks J.B."/>
            <person name="Karnkowska A."/>
            <person name="Elias M."/>
            <person name="Hampl V."/>
        </authorList>
    </citation>
    <scope>NUCLEOTIDE SEQUENCE</scope>
    <source>
        <strain evidence="7">RCP-MX</strain>
    </source>
</reference>
<evidence type="ECO:0000256" key="1">
    <source>
        <dbReference type="ARBA" id="ARBA00004141"/>
    </source>
</evidence>